<dbReference type="GO" id="GO:0005524">
    <property type="term" value="F:ATP binding"/>
    <property type="evidence" value="ECO:0007669"/>
    <property type="project" value="UniProtKB-UniRule"/>
</dbReference>
<protein>
    <recommendedName>
        <fullName evidence="2">Protein kinase domain-containing protein</fullName>
    </recommendedName>
</protein>
<dbReference type="EMBL" id="ADOS01000119">
    <property type="status" value="NOT_ANNOTATED_CDS"/>
    <property type="molecule type" value="Genomic_DNA"/>
</dbReference>
<reference evidence="4" key="2">
    <citation type="submission" date="2010-04" db="EMBL/GenBank/DDBJ databases">
        <authorList>
            <person name="Buell R."/>
            <person name="Hamilton J."/>
            <person name="Hostetler J."/>
        </authorList>
    </citation>
    <scope>NUCLEOTIDE SEQUENCE [LARGE SCALE GENOMIC DNA]</scope>
    <source>
        <strain evidence="4">DAOM:BR144</strain>
    </source>
</reference>
<reference evidence="4" key="1">
    <citation type="journal article" date="2010" name="Genome Biol.">
        <title>Genome sequence of the necrotrophic plant pathogen Pythium ultimum reveals original pathogenicity mechanisms and effector repertoire.</title>
        <authorList>
            <person name="Levesque C.A."/>
            <person name="Brouwer H."/>
            <person name="Cano L."/>
            <person name="Hamilton J.P."/>
            <person name="Holt C."/>
            <person name="Huitema E."/>
            <person name="Raffaele S."/>
            <person name="Robideau G.P."/>
            <person name="Thines M."/>
            <person name="Win J."/>
            <person name="Zerillo M.M."/>
            <person name="Beakes G.W."/>
            <person name="Boore J.L."/>
            <person name="Busam D."/>
            <person name="Dumas B."/>
            <person name="Ferriera S."/>
            <person name="Fuerstenberg S.I."/>
            <person name="Gachon C.M."/>
            <person name="Gaulin E."/>
            <person name="Govers F."/>
            <person name="Grenville-Briggs L."/>
            <person name="Horner N."/>
            <person name="Hostetler J."/>
            <person name="Jiang R.H."/>
            <person name="Johnson J."/>
            <person name="Krajaejun T."/>
            <person name="Lin H."/>
            <person name="Meijer H.J."/>
            <person name="Moore B."/>
            <person name="Morris P."/>
            <person name="Phuntmart V."/>
            <person name="Puiu D."/>
            <person name="Shetty J."/>
            <person name="Stajich J.E."/>
            <person name="Tripathy S."/>
            <person name="Wawra S."/>
            <person name="van West P."/>
            <person name="Whitty B.R."/>
            <person name="Coutinho P.M."/>
            <person name="Henrissat B."/>
            <person name="Martin F."/>
            <person name="Thomas P.D."/>
            <person name="Tyler B.M."/>
            <person name="De Vries R.P."/>
            <person name="Kamoun S."/>
            <person name="Yandell M."/>
            <person name="Tisserat N."/>
            <person name="Buell C.R."/>
        </authorList>
    </citation>
    <scope>NUCLEOTIDE SEQUENCE</scope>
    <source>
        <strain evidence="4">DAOM:BR144</strain>
    </source>
</reference>
<dbReference type="VEuPathDB" id="FungiDB:PYU1_G015231"/>
<name>K3XDG4_GLOUD</name>
<dbReference type="EnsemblProtists" id="PYU1_T015263">
    <property type="protein sequence ID" value="PYU1_T015263"/>
    <property type="gene ID" value="PYU1_G015231"/>
</dbReference>
<evidence type="ECO:0000313" key="4">
    <source>
        <dbReference type="Proteomes" id="UP000019132"/>
    </source>
</evidence>
<dbReference type="Proteomes" id="UP000019132">
    <property type="component" value="Unassembled WGS sequence"/>
</dbReference>
<dbReference type="PROSITE" id="PS50011">
    <property type="entry name" value="PROTEIN_KINASE_DOM"/>
    <property type="match status" value="1"/>
</dbReference>
<feature type="binding site" evidence="1">
    <location>
        <position position="218"/>
    </location>
    <ligand>
        <name>ATP</name>
        <dbReference type="ChEBI" id="CHEBI:30616"/>
    </ligand>
</feature>
<dbReference type="InParanoid" id="K3XDG4"/>
<dbReference type="AlphaFoldDB" id="K3XDG4"/>
<keyword evidence="1" id="KW-0547">Nucleotide-binding</keyword>
<evidence type="ECO:0000259" key="2">
    <source>
        <dbReference type="PROSITE" id="PS50011"/>
    </source>
</evidence>
<dbReference type="SUPFAM" id="SSF56112">
    <property type="entry name" value="Protein kinase-like (PK-like)"/>
    <property type="match status" value="1"/>
</dbReference>
<keyword evidence="1" id="KW-0067">ATP-binding</keyword>
<keyword evidence="4" id="KW-1185">Reference proteome</keyword>
<dbReference type="PROSITE" id="PS00107">
    <property type="entry name" value="PROTEIN_KINASE_ATP"/>
    <property type="match status" value="1"/>
</dbReference>
<dbReference type="eggNOG" id="ENOG502RUWA">
    <property type="taxonomic scope" value="Eukaryota"/>
</dbReference>
<dbReference type="GO" id="GO:0004672">
    <property type="term" value="F:protein kinase activity"/>
    <property type="evidence" value="ECO:0007669"/>
    <property type="project" value="InterPro"/>
</dbReference>
<organism evidence="3 4">
    <name type="scientific">Globisporangium ultimum (strain ATCC 200006 / CBS 805.95 / DAOM BR144)</name>
    <name type="common">Pythium ultimum</name>
    <dbReference type="NCBI Taxonomy" id="431595"/>
    <lineage>
        <taxon>Eukaryota</taxon>
        <taxon>Sar</taxon>
        <taxon>Stramenopiles</taxon>
        <taxon>Oomycota</taxon>
        <taxon>Peronosporomycetes</taxon>
        <taxon>Pythiales</taxon>
        <taxon>Pythiaceae</taxon>
        <taxon>Globisporangium</taxon>
    </lineage>
</organism>
<sequence>PSDDASIDTYRFPQLDLDTIPVKLHTIRGRCQQLPESKWLIRDVCPALDFLFQQLLSQQKQSTDSVVERYCAALRSLDRYLRTAVSEESIALAARSRQVAESHHVIYEELDRLLDMVHVSKTDPIRSWKRSQVSIDQRILKRERCVKASAISGAVSLKHFELSSAEGFHRRNTDEPNAVPTWYLPLRKLQFSSTDEIGKGAFGKVYKGVWLDTPVVVKFMGYEGDQGTSSNELFLHEVQ</sequence>
<evidence type="ECO:0000256" key="1">
    <source>
        <dbReference type="PROSITE-ProRule" id="PRU10141"/>
    </source>
</evidence>
<proteinExistence type="predicted"/>
<feature type="domain" description="Protein kinase" evidence="2">
    <location>
        <begin position="191"/>
        <end position="239"/>
    </location>
</feature>
<evidence type="ECO:0000313" key="3">
    <source>
        <dbReference type="EnsemblProtists" id="PYU1_T015263"/>
    </source>
</evidence>
<dbReference type="InterPro" id="IPR011009">
    <property type="entry name" value="Kinase-like_dom_sf"/>
</dbReference>
<accession>K3XDG4</accession>
<reference evidence="3" key="3">
    <citation type="submission" date="2015-02" db="UniProtKB">
        <authorList>
            <consortium name="EnsemblProtists"/>
        </authorList>
    </citation>
    <scope>IDENTIFICATION</scope>
    <source>
        <strain evidence="3">DAOM BR144</strain>
    </source>
</reference>
<dbReference type="HOGENOM" id="CLU_106563_0_0_1"/>
<dbReference type="Gene3D" id="3.30.200.20">
    <property type="entry name" value="Phosphorylase Kinase, domain 1"/>
    <property type="match status" value="1"/>
</dbReference>
<dbReference type="InterPro" id="IPR000719">
    <property type="entry name" value="Prot_kinase_dom"/>
</dbReference>
<dbReference type="InterPro" id="IPR017441">
    <property type="entry name" value="Protein_kinase_ATP_BS"/>
</dbReference>